<feature type="chain" id="PRO_5043121453" evidence="1">
    <location>
        <begin position="18"/>
        <end position="141"/>
    </location>
</feature>
<protein>
    <submittedName>
        <fullName evidence="4">Transferred entry: 7.1.1.6</fullName>
    </submittedName>
</protein>
<evidence type="ECO:0000313" key="4">
    <source>
        <dbReference type="WBParaSite" id="ASIM_0001713201-mRNA-1"/>
    </source>
</evidence>
<dbReference type="EMBL" id="UYRR01033183">
    <property type="protein sequence ID" value="VDK58088.1"/>
    <property type="molecule type" value="Genomic_DNA"/>
</dbReference>
<dbReference type="Proteomes" id="UP000267096">
    <property type="component" value="Unassembled WGS sequence"/>
</dbReference>
<sequence>MHMAVWIVGHLIYLASASDALFERFYWLPALTGNRRFDLSLRHPYGVFMKPSAYDSNDDEIDNSSNNNGASGDGVNAANTLKDIQDLVDSTDTTTEATTNNGHIPAARFQVVQRTPAEDRVAEISDAWRGAMIGGRMGLLG</sequence>
<dbReference type="AlphaFoldDB" id="A0A0M3K841"/>
<name>A0A0M3K841_ANISI</name>
<accession>A0A0M3K841</accession>
<keyword evidence="3" id="KW-1185">Reference proteome</keyword>
<reference evidence="2 3" key="2">
    <citation type="submission" date="2018-11" db="EMBL/GenBank/DDBJ databases">
        <authorList>
            <consortium name="Pathogen Informatics"/>
        </authorList>
    </citation>
    <scope>NUCLEOTIDE SEQUENCE [LARGE SCALE GENOMIC DNA]</scope>
</reference>
<evidence type="ECO:0000256" key="1">
    <source>
        <dbReference type="SAM" id="SignalP"/>
    </source>
</evidence>
<proteinExistence type="predicted"/>
<evidence type="ECO:0000313" key="2">
    <source>
        <dbReference type="EMBL" id="VDK58088.1"/>
    </source>
</evidence>
<evidence type="ECO:0000313" key="3">
    <source>
        <dbReference type="Proteomes" id="UP000267096"/>
    </source>
</evidence>
<reference evidence="4" key="1">
    <citation type="submission" date="2017-02" db="UniProtKB">
        <authorList>
            <consortium name="WormBaseParasite"/>
        </authorList>
    </citation>
    <scope>IDENTIFICATION</scope>
</reference>
<dbReference type="WBParaSite" id="ASIM_0001713201-mRNA-1">
    <property type="protein sequence ID" value="ASIM_0001713201-mRNA-1"/>
    <property type="gene ID" value="ASIM_0001713201"/>
</dbReference>
<keyword evidence="1" id="KW-0732">Signal</keyword>
<gene>
    <name evidence="2" type="ORF">ASIM_LOCUS16539</name>
</gene>
<feature type="signal peptide" evidence="1">
    <location>
        <begin position="1"/>
        <end position="17"/>
    </location>
</feature>
<organism evidence="4">
    <name type="scientific">Anisakis simplex</name>
    <name type="common">Herring worm</name>
    <dbReference type="NCBI Taxonomy" id="6269"/>
    <lineage>
        <taxon>Eukaryota</taxon>
        <taxon>Metazoa</taxon>
        <taxon>Ecdysozoa</taxon>
        <taxon>Nematoda</taxon>
        <taxon>Chromadorea</taxon>
        <taxon>Rhabditida</taxon>
        <taxon>Spirurina</taxon>
        <taxon>Ascaridomorpha</taxon>
        <taxon>Ascaridoidea</taxon>
        <taxon>Anisakidae</taxon>
        <taxon>Anisakis</taxon>
        <taxon>Anisakis simplex complex</taxon>
    </lineage>
</organism>